<dbReference type="InterPro" id="IPR025349">
    <property type="entry name" value="DUF4253"/>
</dbReference>
<sequence>MRGVWLGGGEVLQDDREAGAPADLSAVFGTGVSTPLPPGEILTEQTALSDDPAPLCWISDEPPAPQLVAALRAEHRQSGLWPLLLCDNDEVYGERCTVGVVPPEPLEHIDRWRVVDVMARIWDGLVQADDDLGPAYDLEVLAPFDYHCPGPARGGNLLADPDILANQQLPKFIDDDTRLALIPVRRGADVLTVLGWSGAANHVSRTAGLSAMARSWEERFGVRLLRLGPDRLDLSVAAPPQDADHAAAVAAEHWTFCPDRILQETGTIEAYAQEIRGRRTWSFWWE</sequence>
<dbReference type="OrthoDB" id="7839592at2"/>
<dbReference type="Pfam" id="PF14062">
    <property type="entry name" value="DUF4253"/>
    <property type="match status" value="1"/>
</dbReference>
<reference evidence="2 3" key="1">
    <citation type="submission" date="2019-09" db="EMBL/GenBank/DDBJ databases">
        <title>Draft genome sequence of the thermophilic Saccharopolyspora hirsuta VKM Ac-666T.</title>
        <authorList>
            <person name="Lobastova T.G."/>
            <person name="Fokina V."/>
            <person name="Bragin E.Y."/>
            <person name="Shtratnikova V.Y."/>
            <person name="Starodumova I.P."/>
            <person name="Tarlachkov S.V."/>
            <person name="Donova M.V."/>
        </authorList>
    </citation>
    <scope>NUCLEOTIDE SEQUENCE [LARGE SCALE GENOMIC DNA]</scope>
    <source>
        <strain evidence="2 3">VKM Ac-666</strain>
    </source>
</reference>
<proteinExistence type="predicted"/>
<evidence type="ECO:0000313" key="2">
    <source>
        <dbReference type="EMBL" id="KAA5833577.1"/>
    </source>
</evidence>
<evidence type="ECO:0000259" key="1">
    <source>
        <dbReference type="Pfam" id="PF14062"/>
    </source>
</evidence>
<evidence type="ECO:0000313" key="3">
    <source>
        <dbReference type="Proteomes" id="UP000323946"/>
    </source>
</evidence>
<accession>A0A5M7BZD1</accession>
<feature type="domain" description="DUF4253" evidence="1">
    <location>
        <begin position="178"/>
        <end position="286"/>
    </location>
</feature>
<dbReference type="AlphaFoldDB" id="A0A5M7BZD1"/>
<organism evidence="2 3">
    <name type="scientific">Saccharopolyspora hirsuta</name>
    <dbReference type="NCBI Taxonomy" id="1837"/>
    <lineage>
        <taxon>Bacteria</taxon>
        <taxon>Bacillati</taxon>
        <taxon>Actinomycetota</taxon>
        <taxon>Actinomycetes</taxon>
        <taxon>Pseudonocardiales</taxon>
        <taxon>Pseudonocardiaceae</taxon>
        <taxon>Saccharopolyspora</taxon>
    </lineage>
</organism>
<comment type="caution">
    <text evidence="2">The sequence shown here is derived from an EMBL/GenBank/DDBJ whole genome shotgun (WGS) entry which is preliminary data.</text>
</comment>
<dbReference type="EMBL" id="VWPH01000006">
    <property type="protein sequence ID" value="KAA5833577.1"/>
    <property type="molecule type" value="Genomic_DNA"/>
</dbReference>
<protein>
    <submittedName>
        <fullName evidence="2">DUF4253 domain-containing protein</fullName>
    </submittedName>
</protein>
<gene>
    <name evidence="2" type="ORF">F1721_14995</name>
</gene>
<dbReference type="Proteomes" id="UP000323946">
    <property type="component" value="Unassembled WGS sequence"/>
</dbReference>
<name>A0A5M7BZD1_SACHI</name>
<keyword evidence="3" id="KW-1185">Reference proteome</keyword>